<dbReference type="InterPro" id="IPR022998">
    <property type="entry name" value="ThiamineP_synth_TenI"/>
</dbReference>
<dbReference type="AlphaFoldDB" id="A0A9X2PM06"/>
<feature type="domain" description="Thiamine phosphate synthase/TenI" evidence="1">
    <location>
        <begin position="19"/>
        <end position="191"/>
    </location>
</feature>
<dbReference type="InterPro" id="IPR013785">
    <property type="entry name" value="Aldolase_TIM"/>
</dbReference>
<dbReference type="GO" id="GO:0009228">
    <property type="term" value="P:thiamine biosynthetic process"/>
    <property type="evidence" value="ECO:0007669"/>
    <property type="project" value="UniProtKB-KW"/>
</dbReference>
<sequence>MARSRTEPQPTAPRLYLLVPVTGAAEEIARLADTLTRAGGAVDIAAVLLRTGAADGEASSERLRPLVEAAHAIGAACLVEGNTALAGALGADGAHLDGPDALRAALPALRPDGIAGVGGLRSRHDAMTAGETADYVMFGEPDASGRRPAFDATLERAQWWAHLFEPPCVAYAATLEEVAALVAAGVDFVAVDGLVLDDPVEGARALAAGLGGAMATGAGAG</sequence>
<protein>
    <submittedName>
        <fullName evidence="2">Thiamine phosphate synthase</fullName>
    </submittedName>
</protein>
<evidence type="ECO:0000313" key="2">
    <source>
        <dbReference type="EMBL" id="MCS0497567.1"/>
    </source>
</evidence>
<name>A0A9X2PM06_9HYPH</name>
<proteinExistence type="predicted"/>
<dbReference type="Proteomes" id="UP001151088">
    <property type="component" value="Unassembled WGS sequence"/>
</dbReference>
<dbReference type="RefSeq" id="WP_258734716.1">
    <property type="nucleotide sequence ID" value="NZ_JANTHZ010000013.1"/>
</dbReference>
<dbReference type="InterPro" id="IPR036206">
    <property type="entry name" value="ThiamineP_synth_sf"/>
</dbReference>
<organism evidence="2 3">
    <name type="scientific">Ancylobacter mangrovi</name>
    <dbReference type="NCBI Taxonomy" id="2972472"/>
    <lineage>
        <taxon>Bacteria</taxon>
        <taxon>Pseudomonadati</taxon>
        <taxon>Pseudomonadota</taxon>
        <taxon>Alphaproteobacteria</taxon>
        <taxon>Hyphomicrobiales</taxon>
        <taxon>Xanthobacteraceae</taxon>
        <taxon>Ancylobacter</taxon>
    </lineage>
</organism>
<evidence type="ECO:0000259" key="1">
    <source>
        <dbReference type="Pfam" id="PF02581"/>
    </source>
</evidence>
<gene>
    <name evidence="2" type="ORF">NVS89_20970</name>
</gene>
<dbReference type="Gene3D" id="3.20.20.70">
    <property type="entry name" value="Aldolase class I"/>
    <property type="match status" value="1"/>
</dbReference>
<dbReference type="SUPFAM" id="SSF51391">
    <property type="entry name" value="Thiamin phosphate synthase"/>
    <property type="match status" value="1"/>
</dbReference>
<reference evidence="2" key="1">
    <citation type="submission" date="2022-08" db="EMBL/GenBank/DDBJ databases">
        <authorList>
            <person name="Li F."/>
        </authorList>
    </citation>
    <scope>NUCLEOTIDE SEQUENCE</scope>
    <source>
        <strain evidence="2">MQZ15Z-1</strain>
    </source>
</reference>
<comment type="caution">
    <text evidence="2">The sequence shown here is derived from an EMBL/GenBank/DDBJ whole genome shotgun (WGS) entry which is preliminary data.</text>
</comment>
<dbReference type="CDD" id="cd00564">
    <property type="entry name" value="TMP_TenI"/>
    <property type="match status" value="1"/>
</dbReference>
<accession>A0A9X2PM06</accession>
<evidence type="ECO:0000313" key="3">
    <source>
        <dbReference type="Proteomes" id="UP001151088"/>
    </source>
</evidence>
<dbReference type="Pfam" id="PF02581">
    <property type="entry name" value="TMP-TENI"/>
    <property type="match status" value="1"/>
</dbReference>
<keyword evidence="3" id="KW-1185">Reference proteome</keyword>
<dbReference type="EMBL" id="JANTHZ010000013">
    <property type="protein sequence ID" value="MCS0497567.1"/>
    <property type="molecule type" value="Genomic_DNA"/>
</dbReference>